<evidence type="ECO:0000256" key="10">
    <source>
        <dbReference type="ARBA" id="ARBA00023053"/>
    </source>
</evidence>
<protein>
    <recommendedName>
        <fullName evidence="16">Sodium/myo-inositol cotransporter</fullName>
    </recommendedName>
    <alternativeName>
        <fullName evidence="18">Sodium/myo-inositol transporter 1</fullName>
    </alternativeName>
    <alternativeName>
        <fullName evidence="17">Solute carrier family 5 member 3</fullName>
    </alternativeName>
</protein>
<feature type="transmembrane region" description="Helical" evidence="21">
    <location>
        <begin position="98"/>
        <end position="119"/>
    </location>
</feature>
<keyword evidence="4" id="KW-0813">Transport</keyword>
<dbReference type="GO" id="GO:0016324">
    <property type="term" value="C:apical plasma membrane"/>
    <property type="evidence" value="ECO:0007669"/>
    <property type="project" value="UniProtKB-SubCell"/>
</dbReference>
<keyword evidence="12 21" id="KW-0472">Membrane</keyword>
<dbReference type="PROSITE" id="PS00457">
    <property type="entry name" value="NA_SOLUT_SYMP_2"/>
    <property type="match status" value="1"/>
</dbReference>
<dbReference type="InterPro" id="IPR018212">
    <property type="entry name" value="Na/solute_symporter_CS"/>
</dbReference>
<feature type="transmembrane region" description="Helical" evidence="21">
    <location>
        <begin position="131"/>
        <end position="156"/>
    </location>
</feature>
<dbReference type="NCBIfam" id="TIGR00813">
    <property type="entry name" value="sss"/>
    <property type="match status" value="1"/>
</dbReference>
<evidence type="ECO:0000256" key="12">
    <source>
        <dbReference type="ARBA" id="ARBA00023136"/>
    </source>
</evidence>
<feature type="transmembrane region" description="Helical" evidence="21">
    <location>
        <begin position="162"/>
        <end position="189"/>
    </location>
</feature>
<feature type="transmembrane region" description="Helical" evidence="21">
    <location>
        <begin position="196"/>
        <end position="219"/>
    </location>
</feature>
<evidence type="ECO:0000256" key="9">
    <source>
        <dbReference type="ARBA" id="ARBA00022989"/>
    </source>
</evidence>
<evidence type="ECO:0000256" key="21">
    <source>
        <dbReference type="SAM" id="Phobius"/>
    </source>
</evidence>
<evidence type="ECO:0000256" key="1">
    <source>
        <dbReference type="ARBA" id="ARBA00004424"/>
    </source>
</evidence>
<evidence type="ECO:0000256" key="19">
    <source>
        <dbReference type="RuleBase" id="RU362091"/>
    </source>
</evidence>
<keyword evidence="5" id="KW-1003">Cell membrane</keyword>
<comment type="similarity">
    <text evidence="3 19">Belongs to the sodium:solute symporter (SSF) (TC 2.A.21) family.</text>
</comment>
<dbReference type="FunFam" id="1.20.1730.10:FF:000013">
    <property type="entry name" value="sodium/myo-inositol cotransporter isoform X1"/>
    <property type="match status" value="1"/>
</dbReference>
<dbReference type="Gene3D" id="1.20.1730.10">
    <property type="entry name" value="Sodium/glucose cotransporter"/>
    <property type="match status" value="1"/>
</dbReference>
<evidence type="ECO:0000256" key="7">
    <source>
        <dbReference type="ARBA" id="ARBA00022692"/>
    </source>
</evidence>
<organism evidence="22 23">
    <name type="scientific">Stylophora pistillata</name>
    <name type="common">Smooth cauliflower coral</name>
    <dbReference type="NCBI Taxonomy" id="50429"/>
    <lineage>
        <taxon>Eukaryota</taxon>
        <taxon>Metazoa</taxon>
        <taxon>Cnidaria</taxon>
        <taxon>Anthozoa</taxon>
        <taxon>Hexacorallia</taxon>
        <taxon>Scleractinia</taxon>
        <taxon>Astrocoeniina</taxon>
        <taxon>Pocilloporidae</taxon>
        <taxon>Stylophora</taxon>
    </lineage>
</organism>
<evidence type="ECO:0000256" key="16">
    <source>
        <dbReference type="ARBA" id="ARBA00074169"/>
    </source>
</evidence>
<name>A0A2B4SQ87_STYPI</name>
<comment type="subunit">
    <text evidence="15">Interacts with KCNQ2 (via the pore module). Interacts with KCNQ1; this interaction is direct. Forms coregulatory complexes with ion channels KCNQ2-KCNQ3 and KCNQ1-KCNE2.</text>
</comment>
<evidence type="ECO:0000256" key="4">
    <source>
        <dbReference type="ARBA" id="ARBA00022448"/>
    </source>
</evidence>
<evidence type="ECO:0000256" key="8">
    <source>
        <dbReference type="ARBA" id="ARBA00022847"/>
    </source>
</evidence>
<evidence type="ECO:0000256" key="18">
    <source>
        <dbReference type="ARBA" id="ARBA00083967"/>
    </source>
</evidence>
<feature type="region of interest" description="Disordered" evidence="20">
    <location>
        <begin position="565"/>
        <end position="603"/>
    </location>
</feature>
<evidence type="ECO:0000256" key="11">
    <source>
        <dbReference type="ARBA" id="ARBA00023065"/>
    </source>
</evidence>
<evidence type="ECO:0000256" key="5">
    <source>
        <dbReference type="ARBA" id="ARBA00022475"/>
    </source>
</evidence>
<feature type="transmembrane region" description="Helical" evidence="21">
    <location>
        <begin position="257"/>
        <end position="275"/>
    </location>
</feature>
<dbReference type="OrthoDB" id="6132759at2759"/>
<keyword evidence="9 21" id="KW-1133">Transmembrane helix</keyword>
<keyword evidence="8" id="KW-0769">Symport</keyword>
<evidence type="ECO:0000256" key="17">
    <source>
        <dbReference type="ARBA" id="ARBA00078598"/>
    </source>
</evidence>
<dbReference type="GO" id="GO:0005412">
    <property type="term" value="F:D-glucose:sodium symporter activity"/>
    <property type="evidence" value="ECO:0007669"/>
    <property type="project" value="TreeGrafter"/>
</dbReference>
<proteinExistence type="inferred from homology"/>
<evidence type="ECO:0000256" key="14">
    <source>
        <dbReference type="ARBA" id="ARBA00023201"/>
    </source>
</evidence>
<feature type="transmembrane region" description="Helical" evidence="21">
    <location>
        <begin position="468"/>
        <end position="489"/>
    </location>
</feature>
<keyword evidence="13" id="KW-0325">Glycoprotein</keyword>
<feature type="transmembrane region" description="Helical" evidence="21">
    <location>
        <begin position="405"/>
        <end position="424"/>
    </location>
</feature>
<dbReference type="InterPro" id="IPR038377">
    <property type="entry name" value="Na/Glc_symporter_sf"/>
</dbReference>
<evidence type="ECO:0000313" key="23">
    <source>
        <dbReference type="Proteomes" id="UP000225706"/>
    </source>
</evidence>
<feature type="compositionally biased region" description="Acidic residues" evidence="20">
    <location>
        <begin position="565"/>
        <end position="583"/>
    </location>
</feature>
<comment type="caution">
    <text evidence="22">The sequence shown here is derived from an EMBL/GenBank/DDBJ whole genome shotgun (WGS) entry which is preliminary data.</text>
</comment>
<evidence type="ECO:0000256" key="13">
    <source>
        <dbReference type="ARBA" id="ARBA00023180"/>
    </source>
</evidence>
<feature type="transmembrane region" description="Helical" evidence="21">
    <location>
        <begin position="296"/>
        <end position="317"/>
    </location>
</feature>
<dbReference type="AlphaFoldDB" id="A0A2B4SQ87"/>
<dbReference type="PROSITE" id="PS50283">
    <property type="entry name" value="NA_SOLUT_SYMP_3"/>
    <property type="match status" value="1"/>
</dbReference>
<accession>A0A2B4SQ87</accession>
<dbReference type="InterPro" id="IPR001734">
    <property type="entry name" value="Na/solute_symporter"/>
</dbReference>
<keyword evidence="6" id="KW-0597">Phosphoprotein</keyword>
<dbReference type="EMBL" id="LSMT01000049">
    <property type="protein sequence ID" value="PFX30545.1"/>
    <property type="molecule type" value="Genomic_DNA"/>
</dbReference>
<feature type="transmembrane region" description="Helical" evidence="21">
    <location>
        <begin position="509"/>
        <end position="531"/>
    </location>
</feature>
<reference evidence="23" key="1">
    <citation type="journal article" date="2017" name="bioRxiv">
        <title>Comparative analysis of the genomes of Stylophora pistillata and Acropora digitifera provides evidence for extensive differences between species of corals.</title>
        <authorList>
            <person name="Voolstra C.R."/>
            <person name="Li Y."/>
            <person name="Liew Y.J."/>
            <person name="Baumgarten S."/>
            <person name="Zoccola D."/>
            <person name="Flot J.-F."/>
            <person name="Tambutte S."/>
            <person name="Allemand D."/>
            <person name="Aranda M."/>
        </authorList>
    </citation>
    <scope>NUCLEOTIDE SEQUENCE [LARGE SCALE GENOMIC DNA]</scope>
</reference>
<keyword evidence="14" id="KW-0739">Sodium transport</keyword>
<evidence type="ECO:0000256" key="2">
    <source>
        <dbReference type="ARBA" id="ARBA00004554"/>
    </source>
</evidence>
<comment type="subcellular location">
    <subcellularLocation>
        <location evidence="1">Apical cell membrane</location>
        <topology evidence="1">Multi-pass membrane protein</topology>
    </subcellularLocation>
    <subcellularLocation>
        <location evidence="2">Basolateral cell membrane</location>
        <topology evidence="2">Multi-pass membrane protein</topology>
    </subcellularLocation>
</comment>
<evidence type="ECO:0000256" key="15">
    <source>
        <dbReference type="ARBA" id="ARBA00063782"/>
    </source>
</evidence>
<keyword evidence="7 21" id="KW-0812">Transmembrane</keyword>
<keyword evidence="10" id="KW-0915">Sodium</keyword>
<feature type="transmembrane region" description="Helical" evidence="21">
    <location>
        <begin position="47"/>
        <end position="67"/>
    </location>
</feature>
<dbReference type="STRING" id="50429.A0A2B4SQ87"/>
<sequence length="723" mass="80296">MAETQYKPPGLEAWDIVIVVLYFIVILGVGLFAMFKSNRGTVSGYFLAGRFMTWLPVGASLFASNIGSEHFIGLAGSGAAGGIGVGAFEFNAIILLQLLGWVFLPVYIAGGICTLPEYISRRYGGRRLRMWLSVLSLLLYIFTKISVNLFSGALFIRLALGWNLYLAILLMLGMTCLCTLTGGLTAVIYTDTLCTFLMVTGSLTVMGLGFAEVGGYSGLKEKYMMAVSNDTLFSNSSCGRPRDDAFVMLRDPVNSDMPWAGFIFGQTIASIWYWCADQVIVQRALAAKSLSHAQGACLLASYIKILPLFTLVMPGMISRVLSPDRVACSVPEKCMEICGSEVGCTNIAYPELVLKLLPTGLKGLMMAVMMAALMSDLTSIFNSASTLFTIDVYGRFRKQASVRELMIVGRIMVAIMTGIGILWIPVVQSVQGGQLFIYIQAVSAYFSPPIAALYLISILWTKATEKGAFWGMIVGFIVGAIRMILDFTHLEPRCGEEDTRPSIIAKVHYMYFALILFWLTVFTIVVISYFTEPRPEGNTARLTWWTLHEKPSDTDVMEEARDEEIEMQEIPDEDEKEIEEKEAEDDKEKDATEETPTVTLRPLRHPPESKIKRLYSWFCGYEAGTEEAKKAAHEQHERLAMITSLKRDPRAETFLNINVGDAISRKLDLSVDESGGKRDREELRKLLQMSDCPSLKDASYEAARVRDALCAKLWLEKQTGKVC</sequence>
<evidence type="ECO:0000256" key="20">
    <source>
        <dbReference type="SAM" id="MobiDB-lite"/>
    </source>
</evidence>
<dbReference type="PANTHER" id="PTHR11819">
    <property type="entry name" value="SOLUTE CARRIER FAMILY 5"/>
    <property type="match status" value="1"/>
</dbReference>
<keyword evidence="11" id="KW-0406">Ion transport</keyword>
<feature type="transmembrane region" description="Helical" evidence="21">
    <location>
        <begin position="16"/>
        <end position="35"/>
    </location>
</feature>
<keyword evidence="23" id="KW-1185">Reference proteome</keyword>
<evidence type="ECO:0000256" key="3">
    <source>
        <dbReference type="ARBA" id="ARBA00006434"/>
    </source>
</evidence>
<feature type="transmembrane region" description="Helical" evidence="21">
    <location>
        <begin position="436"/>
        <end position="456"/>
    </location>
</feature>
<dbReference type="GO" id="GO:0015798">
    <property type="term" value="P:myo-inositol transport"/>
    <property type="evidence" value="ECO:0007669"/>
    <property type="project" value="UniProtKB-ARBA"/>
</dbReference>
<dbReference type="PANTHER" id="PTHR11819:SF150">
    <property type="entry name" value="SODIUM_MYO-INOSITOL COTRANSPORTER"/>
    <property type="match status" value="1"/>
</dbReference>
<dbReference type="GO" id="GO:0016323">
    <property type="term" value="C:basolateral plasma membrane"/>
    <property type="evidence" value="ECO:0007669"/>
    <property type="project" value="UniProtKB-SubCell"/>
</dbReference>
<gene>
    <name evidence="22" type="primary">Slc5a3</name>
    <name evidence="22" type="ORF">AWC38_SpisGene4711</name>
</gene>
<evidence type="ECO:0000256" key="6">
    <source>
        <dbReference type="ARBA" id="ARBA00022553"/>
    </source>
</evidence>
<feature type="transmembrane region" description="Helical" evidence="21">
    <location>
        <begin position="364"/>
        <end position="393"/>
    </location>
</feature>
<evidence type="ECO:0000313" key="22">
    <source>
        <dbReference type="EMBL" id="PFX30545.1"/>
    </source>
</evidence>
<dbReference type="Proteomes" id="UP000225706">
    <property type="component" value="Unassembled WGS sequence"/>
</dbReference>
<dbReference type="Pfam" id="PF00474">
    <property type="entry name" value="SSF"/>
    <property type="match status" value="1"/>
</dbReference>